<reference evidence="1 2" key="1">
    <citation type="journal article" date="2014" name="FEMS Microbiol. Lett.">
        <title>Draft genome sequences of three Holospora species (Holospora obtusa, Holospora undulata, and Holospora elegans), endonuclear symbiotic bacteria of the ciliate Paramecium caudatum.</title>
        <authorList>
            <person name="Dohra H."/>
            <person name="Tanaka K."/>
            <person name="Suzuki T."/>
            <person name="Fujishima M."/>
            <person name="Suzuki H."/>
        </authorList>
    </citation>
    <scope>NUCLEOTIDE SEQUENCE [LARGE SCALE GENOMIC DNA]</scope>
    <source>
        <strain evidence="1 2">F1</strain>
    </source>
</reference>
<evidence type="ECO:0000313" key="2">
    <source>
        <dbReference type="Proteomes" id="UP000019112"/>
    </source>
</evidence>
<keyword evidence="2" id="KW-1185">Reference proteome</keyword>
<comment type="caution">
    <text evidence="1">The sequence shown here is derived from an EMBL/GenBank/DDBJ whole genome shotgun (WGS) entry which is preliminary data.</text>
</comment>
<dbReference type="EMBL" id="AWTR02000070">
    <property type="protein sequence ID" value="ETZ07014.1"/>
    <property type="molecule type" value="Genomic_DNA"/>
</dbReference>
<gene>
    <name evidence="1" type="ORF">P618_200785</name>
</gene>
<name>W6TEA7_HOLOB</name>
<sequence>MMTCVLYYNHQRKLKSLKYQLPFDIIMLELERNNSNFNHNPNHMLWGLNNYEIRTWENCNNG</sequence>
<dbReference type="AlphaFoldDB" id="W6TEA7"/>
<accession>W6TEA7</accession>
<evidence type="ECO:0000313" key="1">
    <source>
        <dbReference type="EMBL" id="ETZ07014.1"/>
    </source>
</evidence>
<dbReference type="Proteomes" id="UP000019112">
    <property type="component" value="Unassembled WGS sequence"/>
</dbReference>
<proteinExistence type="predicted"/>
<organism evidence="1 2">
    <name type="scientific">Holospora obtusa F1</name>
    <dbReference type="NCBI Taxonomy" id="1399147"/>
    <lineage>
        <taxon>Bacteria</taxon>
        <taxon>Pseudomonadati</taxon>
        <taxon>Pseudomonadota</taxon>
        <taxon>Alphaproteobacteria</taxon>
        <taxon>Holosporales</taxon>
        <taxon>Holosporaceae</taxon>
        <taxon>Holospora</taxon>
    </lineage>
</organism>
<protein>
    <submittedName>
        <fullName evidence="1">Uncharacterized protein</fullName>
    </submittedName>
</protein>